<dbReference type="SUPFAM" id="SSF51735">
    <property type="entry name" value="NAD(P)-binding Rossmann-fold domains"/>
    <property type="match status" value="1"/>
</dbReference>
<comment type="similarity">
    <text evidence="2">Belongs to the short-chain dehydrogenases/reductases (SDR) family.</text>
</comment>
<protein>
    <submittedName>
        <fullName evidence="3">Uncharacterized protein</fullName>
    </submittedName>
</protein>
<reference evidence="3 4" key="1">
    <citation type="submission" date="2023-09" db="EMBL/GenBank/DDBJ databases">
        <title>Pangenome analysis of Batrachochytrium dendrobatidis and related Chytrids.</title>
        <authorList>
            <person name="Yacoub M.N."/>
            <person name="Stajich J.E."/>
            <person name="James T.Y."/>
        </authorList>
    </citation>
    <scope>NUCLEOTIDE SEQUENCE [LARGE SCALE GENOMIC DNA]</scope>
    <source>
        <strain evidence="3 4">JEL0888</strain>
    </source>
</reference>
<organism evidence="3 4">
    <name type="scientific">Polyrhizophydium stewartii</name>
    <dbReference type="NCBI Taxonomy" id="2732419"/>
    <lineage>
        <taxon>Eukaryota</taxon>
        <taxon>Fungi</taxon>
        <taxon>Fungi incertae sedis</taxon>
        <taxon>Chytridiomycota</taxon>
        <taxon>Chytridiomycota incertae sedis</taxon>
        <taxon>Chytridiomycetes</taxon>
        <taxon>Rhizophydiales</taxon>
        <taxon>Rhizophydiales incertae sedis</taxon>
        <taxon>Polyrhizophydium</taxon>
    </lineage>
</organism>
<dbReference type="EMBL" id="JADGIZ020000006">
    <property type="protein sequence ID" value="KAL2918558.1"/>
    <property type="molecule type" value="Genomic_DNA"/>
</dbReference>
<evidence type="ECO:0000313" key="4">
    <source>
        <dbReference type="Proteomes" id="UP001527925"/>
    </source>
</evidence>
<dbReference type="InterPro" id="IPR036291">
    <property type="entry name" value="NAD(P)-bd_dom_sf"/>
</dbReference>
<dbReference type="Proteomes" id="UP001527925">
    <property type="component" value="Unassembled WGS sequence"/>
</dbReference>
<dbReference type="Gene3D" id="3.40.50.720">
    <property type="entry name" value="NAD(P)-binding Rossmann-like Domain"/>
    <property type="match status" value="1"/>
</dbReference>
<name>A0ABR4NGA2_9FUNG</name>
<comment type="caution">
    <text evidence="3">The sequence shown here is derived from an EMBL/GenBank/DDBJ whole genome shotgun (WGS) entry which is preliminary data.</text>
</comment>
<dbReference type="CDD" id="cd05327">
    <property type="entry name" value="retinol-DH_like_SDR_c_like"/>
    <property type="match status" value="1"/>
</dbReference>
<sequence>MSLGSMLTQTFTQPKWSVDRIPSLEGKVAIVTGASAGLGKVTALELARKGAHVFLVGRSAEKTEAVVDEIKSETGSSKVELLLADFVDLLTVEVAAEKFVARGLPLDILVNNAGIMHSPFELSKQGIESQFAVNHFATTVFTIGLLPAIKRAAAPRIVNLSSMAYETAKKDGIDFASLNNKEKYDRHLRYSETKLANIYFTRQLQKRLEAAGVKNVFVNVVHPGVVKTELFRHHPEFTGSTIGSTLFNGFVIDAQKGALTQLYAAADPEIEEKQYRGKYFVPFAALVDPKPIAKNEEFAVKTWEWTQEILQKHYRPDWSWAEAGL</sequence>
<evidence type="ECO:0000256" key="2">
    <source>
        <dbReference type="RuleBase" id="RU000363"/>
    </source>
</evidence>
<dbReference type="InterPro" id="IPR002347">
    <property type="entry name" value="SDR_fam"/>
</dbReference>
<dbReference type="PANTHER" id="PTHR43157:SF31">
    <property type="entry name" value="PHOSPHATIDYLINOSITOL-GLYCAN BIOSYNTHESIS CLASS F PROTEIN"/>
    <property type="match status" value="1"/>
</dbReference>
<dbReference type="PANTHER" id="PTHR43157">
    <property type="entry name" value="PHOSPHATIDYLINOSITOL-GLYCAN BIOSYNTHESIS CLASS F PROTEIN-RELATED"/>
    <property type="match status" value="1"/>
</dbReference>
<gene>
    <name evidence="3" type="ORF">HK105_201959</name>
</gene>
<keyword evidence="4" id="KW-1185">Reference proteome</keyword>
<dbReference type="Pfam" id="PF00106">
    <property type="entry name" value="adh_short"/>
    <property type="match status" value="1"/>
</dbReference>
<dbReference type="PRINTS" id="PR00080">
    <property type="entry name" value="SDRFAMILY"/>
</dbReference>
<keyword evidence="1" id="KW-0560">Oxidoreductase</keyword>
<evidence type="ECO:0000313" key="3">
    <source>
        <dbReference type="EMBL" id="KAL2918558.1"/>
    </source>
</evidence>
<accession>A0ABR4NGA2</accession>
<evidence type="ECO:0000256" key="1">
    <source>
        <dbReference type="ARBA" id="ARBA00023002"/>
    </source>
</evidence>
<proteinExistence type="inferred from homology"/>
<dbReference type="PRINTS" id="PR00081">
    <property type="entry name" value="GDHRDH"/>
</dbReference>